<dbReference type="AlphaFoldDB" id="A0A0Q0UAD8"/>
<name>A0A0Q0UAD8_9CORY</name>
<dbReference type="PATRIC" id="fig|1544416.3.peg.1535"/>
<evidence type="ECO:0000313" key="3">
    <source>
        <dbReference type="Proteomes" id="UP000050517"/>
    </source>
</evidence>
<feature type="transmembrane region" description="Helical" evidence="1">
    <location>
        <begin position="81"/>
        <end position="100"/>
    </location>
</feature>
<keyword evidence="1" id="KW-0812">Transmembrane</keyword>
<keyword evidence="3" id="KW-1185">Reference proteome</keyword>
<proteinExistence type="predicted"/>
<reference evidence="2 3" key="1">
    <citation type="submission" date="2015-10" db="EMBL/GenBank/DDBJ databases">
        <title>Corynebacteirum lowii and Corynebacterium oculi species nova, derived from human clinical disease and and emended description of Corynebacterium mastiditis.</title>
        <authorList>
            <person name="Bernard K."/>
            <person name="Pacheco A.L."/>
            <person name="Mcdougall C."/>
            <person name="Burtx T."/>
            <person name="Weibe D."/>
            <person name="Tyler S."/>
            <person name="Olson A.B."/>
            <person name="Cnockaert M."/>
            <person name="Eguchi H."/>
            <person name="Kuwahara T."/>
            <person name="Nakayama-Imaohji H."/>
            <person name="Boudewijins M."/>
            <person name="Van Hoecke F."/>
            <person name="Bernier A.-M."/>
            <person name="Vandamme P."/>
        </authorList>
    </citation>
    <scope>NUCLEOTIDE SEQUENCE [LARGE SCALE GENOMIC DNA]</scope>
    <source>
        <strain evidence="2 3">NML 130210</strain>
    </source>
</reference>
<dbReference type="EMBL" id="LKST01000002">
    <property type="protein sequence ID" value="KQB84718.1"/>
    <property type="molecule type" value="Genomic_DNA"/>
</dbReference>
<sequence length="110" mass="12452">MQRRRVAVGLLITGLFAVSLSFGAVQQGAAWFIPLTLVLPVSAYLFRGWGIWPYFCVLYGESLALRLLFTLVTDPAALRNFGQWSWPLMMFALLLLGTWLDRQKTQETTP</sequence>
<accession>A0A0Q0UAD8</accession>
<organism evidence="2 3">
    <name type="scientific">Corynebacterium oculi</name>
    <dbReference type="NCBI Taxonomy" id="1544416"/>
    <lineage>
        <taxon>Bacteria</taxon>
        <taxon>Bacillati</taxon>
        <taxon>Actinomycetota</taxon>
        <taxon>Actinomycetes</taxon>
        <taxon>Mycobacteriales</taxon>
        <taxon>Corynebacteriaceae</taxon>
        <taxon>Corynebacterium</taxon>
    </lineage>
</organism>
<dbReference type="STRING" id="1544416.Cocul_01529"/>
<protein>
    <submittedName>
        <fullName evidence="2">Uncharacterized protein</fullName>
    </submittedName>
</protein>
<dbReference type="OrthoDB" id="8274074at2"/>
<feature type="transmembrane region" description="Helical" evidence="1">
    <location>
        <begin position="51"/>
        <end position="69"/>
    </location>
</feature>
<keyword evidence="1" id="KW-1133">Transmembrane helix</keyword>
<comment type="caution">
    <text evidence="2">The sequence shown here is derived from an EMBL/GenBank/DDBJ whole genome shotgun (WGS) entry which is preliminary data.</text>
</comment>
<dbReference type="RefSeq" id="WP_055122601.1">
    <property type="nucleotide sequence ID" value="NZ_LKST01000002.1"/>
</dbReference>
<evidence type="ECO:0000313" key="2">
    <source>
        <dbReference type="EMBL" id="KQB84718.1"/>
    </source>
</evidence>
<gene>
    <name evidence="2" type="ORF">Cocul_01529</name>
</gene>
<keyword evidence="1" id="KW-0472">Membrane</keyword>
<dbReference type="Proteomes" id="UP000050517">
    <property type="component" value="Unassembled WGS sequence"/>
</dbReference>
<evidence type="ECO:0000256" key="1">
    <source>
        <dbReference type="SAM" id="Phobius"/>
    </source>
</evidence>